<dbReference type="PANTHER" id="PTHR36964">
    <property type="entry name" value="PROTEIN-METHIONINE-SULFOXIDE REDUCTASE HEME-BINDING SUBUNIT MSRQ"/>
    <property type="match status" value="1"/>
</dbReference>
<keyword evidence="2" id="KW-0813">Transport</keyword>
<dbReference type="PANTHER" id="PTHR36964:SF1">
    <property type="entry name" value="PROTEIN-METHIONINE-SULFOXIDE REDUCTASE HEME-BINDING SUBUNIT MSRQ"/>
    <property type="match status" value="1"/>
</dbReference>
<dbReference type="Pfam" id="PF01794">
    <property type="entry name" value="Ferric_reduct"/>
    <property type="match status" value="1"/>
</dbReference>
<reference evidence="9" key="1">
    <citation type="submission" date="2017-04" db="EMBL/GenBank/DDBJ databases">
        <title>Genome deletions in a multicellular cyanobacterial endosymbiont for morphological adaptation in marine diatoms.</title>
        <authorList>
            <person name="Wang Y."/>
            <person name="Gao H."/>
            <person name="Li R."/>
            <person name="Xu X."/>
        </authorList>
    </citation>
    <scope>NUCLEOTIDE SEQUENCE</scope>
    <source>
        <strain evidence="9">FACHB 800</strain>
    </source>
</reference>
<keyword evidence="5" id="KW-0408">Iron</keyword>
<dbReference type="GO" id="GO:0005886">
    <property type="term" value="C:plasma membrane"/>
    <property type="evidence" value="ECO:0007669"/>
    <property type="project" value="TreeGrafter"/>
</dbReference>
<name>A0A975TD55_9NOST</name>
<keyword evidence="3 7" id="KW-0812">Transmembrane</keyword>
<dbReference type="GO" id="GO:0010181">
    <property type="term" value="F:FMN binding"/>
    <property type="evidence" value="ECO:0007669"/>
    <property type="project" value="TreeGrafter"/>
</dbReference>
<protein>
    <submittedName>
        <fullName evidence="9">Ferric reductase domain protein transmembrane component domain</fullName>
    </submittedName>
</protein>
<feature type="transmembrane region" description="Helical" evidence="7">
    <location>
        <begin position="82"/>
        <end position="102"/>
    </location>
</feature>
<feature type="transmembrane region" description="Helical" evidence="7">
    <location>
        <begin position="53"/>
        <end position="70"/>
    </location>
</feature>
<dbReference type="InterPro" id="IPR022837">
    <property type="entry name" value="MsrQ-like"/>
</dbReference>
<accession>A0A975TD55</accession>
<dbReference type="InterPro" id="IPR013130">
    <property type="entry name" value="Fe3_Rdtase_TM_dom"/>
</dbReference>
<gene>
    <name evidence="9" type="ORF">B6N60_04612</name>
</gene>
<evidence type="ECO:0000259" key="8">
    <source>
        <dbReference type="Pfam" id="PF01794"/>
    </source>
</evidence>
<evidence type="ECO:0000256" key="4">
    <source>
        <dbReference type="ARBA" id="ARBA00022989"/>
    </source>
</evidence>
<comment type="subcellular location">
    <subcellularLocation>
        <location evidence="1">Membrane</location>
        <topology evidence="1">Multi-pass membrane protein</topology>
    </subcellularLocation>
</comment>
<sequence length="169" mass="19637">MLTLASLPLSNIFGFLSVICYALTLLPTSVKIVFPQFKKAKFISQLLKHRRQLGVLAFLLACYHAFLLILKRNIDLLDLQTYGLILDGIATLFIFMLLALTSNDWCTKKMKKNWRLLHQLTYTAMFLLFWHISEKMSGQWNLLTIIALTINSLVIILFMRRRWIENASI</sequence>
<proteinExistence type="predicted"/>
<evidence type="ECO:0000256" key="6">
    <source>
        <dbReference type="ARBA" id="ARBA00023136"/>
    </source>
</evidence>
<feature type="domain" description="Ferric oxidoreductase" evidence="8">
    <location>
        <begin position="13"/>
        <end position="128"/>
    </location>
</feature>
<feature type="transmembrane region" description="Helical" evidence="7">
    <location>
        <begin position="114"/>
        <end position="132"/>
    </location>
</feature>
<organism evidence="9 10">
    <name type="scientific">Richelia sinica FACHB-800</name>
    <dbReference type="NCBI Taxonomy" id="1357546"/>
    <lineage>
        <taxon>Bacteria</taxon>
        <taxon>Bacillati</taxon>
        <taxon>Cyanobacteriota</taxon>
        <taxon>Cyanophyceae</taxon>
        <taxon>Nostocales</taxon>
        <taxon>Nostocaceae</taxon>
        <taxon>Richelia</taxon>
    </lineage>
</organism>
<evidence type="ECO:0000256" key="1">
    <source>
        <dbReference type="ARBA" id="ARBA00004141"/>
    </source>
</evidence>
<dbReference type="EMBL" id="CP021056">
    <property type="protein sequence ID" value="QXE25892.1"/>
    <property type="molecule type" value="Genomic_DNA"/>
</dbReference>
<keyword evidence="4 7" id="KW-1133">Transmembrane helix</keyword>
<feature type="transmembrane region" description="Helical" evidence="7">
    <location>
        <begin position="12"/>
        <end position="33"/>
    </location>
</feature>
<evidence type="ECO:0000256" key="3">
    <source>
        <dbReference type="ARBA" id="ARBA00022692"/>
    </source>
</evidence>
<keyword evidence="10" id="KW-1185">Reference proteome</keyword>
<feature type="transmembrane region" description="Helical" evidence="7">
    <location>
        <begin position="138"/>
        <end position="159"/>
    </location>
</feature>
<evidence type="ECO:0000256" key="2">
    <source>
        <dbReference type="ARBA" id="ARBA00022448"/>
    </source>
</evidence>
<evidence type="ECO:0000256" key="5">
    <source>
        <dbReference type="ARBA" id="ARBA00023004"/>
    </source>
</evidence>
<dbReference type="RefSeq" id="WP_190604592.1">
    <property type="nucleotide sequence ID" value="NZ_CP021056.1"/>
</dbReference>
<keyword evidence="6 7" id="KW-0472">Membrane</keyword>
<dbReference type="AlphaFoldDB" id="A0A975TD55"/>
<dbReference type="GO" id="GO:0020037">
    <property type="term" value="F:heme binding"/>
    <property type="evidence" value="ECO:0007669"/>
    <property type="project" value="TreeGrafter"/>
</dbReference>
<dbReference type="GO" id="GO:0016679">
    <property type="term" value="F:oxidoreductase activity, acting on diphenols and related substances as donors"/>
    <property type="evidence" value="ECO:0007669"/>
    <property type="project" value="TreeGrafter"/>
</dbReference>
<dbReference type="KEGG" id="rsin:B6N60_04612"/>
<evidence type="ECO:0000313" key="10">
    <source>
        <dbReference type="Proteomes" id="UP000683511"/>
    </source>
</evidence>
<evidence type="ECO:0000313" key="9">
    <source>
        <dbReference type="EMBL" id="QXE25892.1"/>
    </source>
</evidence>
<evidence type="ECO:0000256" key="7">
    <source>
        <dbReference type="SAM" id="Phobius"/>
    </source>
</evidence>
<dbReference type="Proteomes" id="UP000683511">
    <property type="component" value="Chromosome"/>
</dbReference>